<sequence>MSAPRQMRDREHDMRTTTLSMTALLALAAVAGCSDDGPGADTETTDASTTMSSTESTTDTDTETETGTETGTGDAFPDCTPQDDALAPVFFAMNSDAWAMSLGPNDFLRIESARCTIDSSEHLPNNGMPLVNFWMTCVNDLDQAVYDDFVLQVWSEEHGSMLEFAVGTEVDIRFEHDAWVSTHSAQSVFTMRDLDGVLLFAGGSQRFSPTSLDADGPRWAWDRIAAPDTDPAAAEDWLAPLSRVELVDDACPFEPFDGFVADTWRRFGLRASDDAGPGLSLDRSSRTVTLDGRDYELVVGEALAFWLADQPENAVADVRMFLVITDG</sequence>
<name>A0A0C1ZII5_9BACT</name>
<reference evidence="2 3" key="1">
    <citation type="submission" date="2014-12" db="EMBL/GenBank/DDBJ databases">
        <title>Genome assembly of Enhygromyxa salina DSM 15201.</title>
        <authorList>
            <person name="Sharma G."/>
            <person name="Subramanian S."/>
        </authorList>
    </citation>
    <scope>NUCLEOTIDE SEQUENCE [LARGE SCALE GENOMIC DNA]</scope>
    <source>
        <strain evidence="2 3">DSM 15201</strain>
    </source>
</reference>
<dbReference type="EMBL" id="JMCC02000026">
    <property type="protein sequence ID" value="KIG17349.1"/>
    <property type="molecule type" value="Genomic_DNA"/>
</dbReference>
<feature type="compositionally biased region" description="Low complexity" evidence="1">
    <location>
        <begin position="39"/>
        <end position="57"/>
    </location>
</feature>
<protein>
    <submittedName>
        <fullName evidence="2">Uncharacterized protein</fullName>
    </submittedName>
</protein>
<dbReference type="AlphaFoldDB" id="A0A0C1ZII5"/>
<dbReference type="Proteomes" id="UP000031599">
    <property type="component" value="Unassembled WGS sequence"/>
</dbReference>
<gene>
    <name evidence="2" type="ORF">DB30_03406</name>
</gene>
<organism evidence="2 3">
    <name type="scientific">Enhygromyxa salina</name>
    <dbReference type="NCBI Taxonomy" id="215803"/>
    <lineage>
        <taxon>Bacteria</taxon>
        <taxon>Pseudomonadati</taxon>
        <taxon>Myxococcota</taxon>
        <taxon>Polyangia</taxon>
        <taxon>Nannocystales</taxon>
        <taxon>Nannocystaceae</taxon>
        <taxon>Enhygromyxa</taxon>
    </lineage>
</organism>
<proteinExistence type="predicted"/>
<accession>A0A0C1ZII5</accession>
<evidence type="ECO:0000313" key="3">
    <source>
        <dbReference type="Proteomes" id="UP000031599"/>
    </source>
</evidence>
<evidence type="ECO:0000256" key="1">
    <source>
        <dbReference type="SAM" id="MobiDB-lite"/>
    </source>
</evidence>
<comment type="caution">
    <text evidence="2">The sequence shown here is derived from an EMBL/GenBank/DDBJ whole genome shotgun (WGS) entry which is preliminary data.</text>
</comment>
<dbReference type="PROSITE" id="PS51257">
    <property type="entry name" value="PROKAR_LIPOPROTEIN"/>
    <property type="match status" value="1"/>
</dbReference>
<feature type="region of interest" description="Disordered" evidence="1">
    <location>
        <begin position="32"/>
        <end position="79"/>
    </location>
</feature>
<evidence type="ECO:0000313" key="2">
    <source>
        <dbReference type="EMBL" id="KIG17349.1"/>
    </source>
</evidence>